<feature type="binding site" evidence="5">
    <location>
        <position position="227"/>
    </location>
    <ligand>
        <name>Mg(2+)</name>
        <dbReference type="ChEBI" id="CHEBI:18420"/>
        <label>1</label>
    </ligand>
</feature>
<protein>
    <submittedName>
        <fullName evidence="9">DNA-(Apurinic or apyrimidinic site) lyase</fullName>
    </submittedName>
</protein>
<keyword evidence="4 5" id="KW-0460">Magnesium</keyword>
<dbReference type="AlphaFoldDB" id="A0A5J4YPG6"/>
<evidence type="ECO:0000256" key="2">
    <source>
        <dbReference type="ARBA" id="ARBA00022723"/>
    </source>
</evidence>
<feature type="region of interest" description="Disordered" evidence="7">
    <location>
        <begin position="686"/>
        <end position="737"/>
    </location>
</feature>
<dbReference type="InterPro" id="IPR005135">
    <property type="entry name" value="Endo/exonuclease/phosphatase"/>
</dbReference>
<reference evidence="10" key="1">
    <citation type="journal article" date="2019" name="Nat. Commun.">
        <title>Expansion of phycobilisome linker gene families in mesophilic red algae.</title>
        <authorList>
            <person name="Lee J."/>
            <person name="Kim D."/>
            <person name="Bhattacharya D."/>
            <person name="Yoon H.S."/>
        </authorList>
    </citation>
    <scope>NUCLEOTIDE SEQUENCE [LARGE SCALE GENOMIC DNA]</scope>
    <source>
        <strain evidence="10">CCMP 1328</strain>
    </source>
</reference>
<dbReference type="Pfam" id="PF03372">
    <property type="entry name" value="Exo_endo_phos"/>
    <property type="match status" value="1"/>
</dbReference>
<sequence length="752" mass="83969">MSRRSRVNTLENPVSEYNFFPLHLAQAHERLDSQGEILRAESRARACVLVLVLRLQRDSMHLVSINAASWIKTVEVILEHYPGGVSEWMERHAIDILCVQEVKVAVSALKTDRSLAEKLGAYVTESFWNAPTDKAARGWNGVATLVRAKGRTLRATTRVLQDAHLDAQGRAIMTDHGAFVVFNVYVPCSADSEAAWHLKRSFLQHLRSSMQQQRAQGKAVILAGDLNIAYRAQDQFWRWRMVDLQLVDSLSTLCCEPSSNRCCPLCDFAKLTAPYISDILDLLAPSLSSKDPWPLLVLQRADMRQERDAQKGRLFIREEEMKVKGVLTTRFWVYAVSAKTHKPVRLGKSHDCLEDAQGAFHLHSREVVGGDADALDDNYSDVDDRKGRGKIPTSLSLGELVELLQKVFEVVIPEQLAQQLGSGCPVCPCVATLLQRFSDFQEERLFFSRSRFRHWISDELIRQDGMVDSFTAFWPNERERFTCWDQYKNSRYSNAGARIDFILVDRGLFDRSAVRGAANLVCGSGPQAALKACTAKGAWQPVPMNGGGMELGTKSDHDTQFFMPHTGLIYFPPRYSDHIGVSLLLHDDCWGADGALHVLERDPFTKEAQPHLVQNSIMSFLQKPPKRKAKRTLGECVPDSQETENENGRTYNKKGELPDGVAKASSVPSGNSLVAFLLRPSKSKADASAESSGTDCQANSEASKGLASERHGEREASRGKAKRTRHEKEAQKVVPFESTSLLNFLATRGKNS</sequence>
<evidence type="ECO:0000256" key="1">
    <source>
        <dbReference type="ARBA" id="ARBA00007092"/>
    </source>
</evidence>
<evidence type="ECO:0000256" key="3">
    <source>
        <dbReference type="ARBA" id="ARBA00022801"/>
    </source>
</evidence>
<comment type="similarity">
    <text evidence="1">Belongs to the DNA repair enzymes AP/ExoA family.</text>
</comment>
<dbReference type="InterPro" id="IPR004808">
    <property type="entry name" value="AP_endonuc_1"/>
</dbReference>
<dbReference type="GO" id="GO:0008311">
    <property type="term" value="F:double-stranded DNA 3'-5' DNA exonuclease activity"/>
    <property type="evidence" value="ECO:0007669"/>
    <property type="project" value="TreeGrafter"/>
</dbReference>
<accession>A0A5J4YPG6</accession>
<dbReference type="GO" id="GO:0006284">
    <property type="term" value="P:base-excision repair"/>
    <property type="evidence" value="ECO:0007669"/>
    <property type="project" value="TreeGrafter"/>
</dbReference>
<evidence type="ECO:0000256" key="6">
    <source>
        <dbReference type="PIRSR" id="PIRSR604808-3"/>
    </source>
</evidence>
<comment type="cofactor">
    <cofactor evidence="5">
        <name>Mg(2+)</name>
        <dbReference type="ChEBI" id="CHEBI:18420"/>
    </cofactor>
    <cofactor evidence="5">
        <name>Mn(2+)</name>
        <dbReference type="ChEBI" id="CHEBI:29035"/>
    </cofactor>
    <text evidence="5">Probably binds two magnesium or manganese ions per subunit.</text>
</comment>
<feature type="region of interest" description="Disordered" evidence="7">
    <location>
        <begin position="624"/>
        <end position="667"/>
    </location>
</feature>
<feature type="domain" description="Endonuclease/exonuclease/phosphatase" evidence="8">
    <location>
        <begin position="84"/>
        <end position="236"/>
    </location>
</feature>
<name>A0A5J4YPG6_PORPP</name>
<dbReference type="PANTHER" id="PTHR22748">
    <property type="entry name" value="AP ENDONUCLEASE"/>
    <property type="match status" value="1"/>
</dbReference>
<comment type="caution">
    <text evidence="9">The sequence shown here is derived from an EMBL/GenBank/DDBJ whole genome shotgun (WGS) entry which is preliminary data.</text>
</comment>
<keyword evidence="9" id="KW-0456">Lyase</keyword>
<dbReference type="PANTHER" id="PTHR22748:SF4">
    <property type="entry name" value="DNA-(APURINIC OR APYRIMIDINIC SITE) ENDONUCLEASE 2"/>
    <property type="match status" value="1"/>
</dbReference>
<organism evidence="9 10">
    <name type="scientific">Porphyridium purpureum</name>
    <name type="common">Red alga</name>
    <name type="synonym">Porphyridium cruentum</name>
    <dbReference type="NCBI Taxonomy" id="35688"/>
    <lineage>
        <taxon>Eukaryota</taxon>
        <taxon>Rhodophyta</taxon>
        <taxon>Bangiophyceae</taxon>
        <taxon>Porphyridiales</taxon>
        <taxon>Porphyridiaceae</taxon>
        <taxon>Porphyridium</taxon>
    </lineage>
</organism>
<evidence type="ECO:0000313" key="9">
    <source>
        <dbReference type="EMBL" id="KAA8492584.1"/>
    </source>
</evidence>
<dbReference type="GO" id="GO:0003906">
    <property type="term" value="F:DNA-(apurinic or apyrimidinic site) endonuclease activity"/>
    <property type="evidence" value="ECO:0007669"/>
    <property type="project" value="TreeGrafter"/>
</dbReference>
<evidence type="ECO:0000256" key="4">
    <source>
        <dbReference type="ARBA" id="ARBA00022842"/>
    </source>
</evidence>
<dbReference type="GO" id="GO:0016829">
    <property type="term" value="F:lyase activity"/>
    <property type="evidence" value="ECO:0007669"/>
    <property type="project" value="UniProtKB-KW"/>
</dbReference>
<keyword evidence="2 5" id="KW-0479">Metal-binding</keyword>
<keyword evidence="3" id="KW-0378">Hydrolase</keyword>
<gene>
    <name evidence="9" type="ORF">FVE85_8091</name>
</gene>
<dbReference type="GO" id="GO:0046872">
    <property type="term" value="F:metal ion binding"/>
    <property type="evidence" value="ECO:0007669"/>
    <property type="project" value="UniProtKB-KW"/>
</dbReference>
<evidence type="ECO:0000256" key="5">
    <source>
        <dbReference type="PIRSR" id="PIRSR604808-2"/>
    </source>
</evidence>
<feature type="binding site" evidence="5">
    <location>
        <position position="101"/>
    </location>
    <ligand>
        <name>Mg(2+)</name>
        <dbReference type="ChEBI" id="CHEBI:18420"/>
        <label>1</label>
    </ligand>
</feature>
<feature type="site" description="Transition state stabilizer" evidence="6">
    <location>
        <position position="227"/>
    </location>
</feature>
<dbReference type="Proteomes" id="UP000324585">
    <property type="component" value="Unassembled WGS sequence"/>
</dbReference>
<dbReference type="EMBL" id="VRMN01000009">
    <property type="protein sequence ID" value="KAA8492584.1"/>
    <property type="molecule type" value="Genomic_DNA"/>
</dbReference>
<keyword evidence="10" id="KW-1185">Reference proteome</keyword>
<feature type="site" description="Important for catalytic activity" evidence="6">
    <location>
        <position position="500"/>
    </location>
</feature>
<feature type="binding site" evidence="5">
    <location>
        <position position="66"/>
    </location>
    <ligand>
        <name>Mg(2+)</name>
        <dbReference type="ChEBI" id="CHEBI:18420"/>
        <label>1</label>
    </ligand>
</feature>
<dbReference type="InterPro" id="IPR036691">
    <property type="entry name" value="Endo/exonu/phosph_ase_sf"/>
</dbReference>
<dbReference type="SUPFAM" id="SSF56219">
    <property type="entry name" value="DNase I-like"/>
    <property type="match status" value="1"/>
</dbReference>
<dbReference type="Gene3D" id="3.60.10.10">
    <property type="entry name" value="Endonuclease/exonuclease/phosphatase"/>
    <property type="match status" value="2"/>
</dbReference>
<dbReference type="OMA" id="VENISWQ"/>
<evidence type="ECO:0000256" key="7">
    <source>
        <dbReference type="SAM" id="MobiDB-lite"/>
    </source>
</evidence>
<feature type="compositionally biased region" description="Polar residues" evidence="7">
    <location>
        <begin position="693"/>
        <end position="702"/>
    </location>
</feature>
<dbReference type="GO" id="GO:0005634">
    <property type="term" value="C:nucleus"/>
    <property type="evidence" value="ECO:0007669"/>
    <property type="project" value="TreeGrafter"/>
</dbReference>
<dbReference type="PROSITE" id="PS51435">
    <property type="entry name" value="AP_NUCLEASE_F1_4"/>
    <property type="match status" value="1"/>
</dbReference>
<dbReference type="GO" id="GO:0008081">
    <property type="term" value="F:phosphoric diester hydrolase activity"/>
    <property type="evidence" value="ECO:0007669"/>
    <property type="project" value="TreeGrafter"/>
</dbReference>
<proteinExistence type="inferred from homology"/>
<dbReference type="OrthoDB" id="4354at2759"/>
<feature type="compositionally biased region" description="Basic and acidic residues" evidence="7">
    <location>
        <begin position="707"/>
        <end position="718"/>
    </location>
</feature>
<evidence type="ECO:0000259" key="8">
    <source>
        <dbReference type="Pfam" id="PF03372"/>
    </source>
</evidence>
<feature type="binding site" evidence="5">
    <location>
        <position position="225"/>
    </location>
    <ligand>
        <name>Mg(2+)</name>
        <dbReference type="ChEBI" id="CHEBI:18420"/>
        <label>1</label>
    </ligand>
</feature>
<keyword evidence="5" id="KW-0464">Manganese</keyword>
<evidence type="ECO:0000313" key="10">
    <source>
        <dbReference type="Proteomes" id="UP000324585"/>
    </source>
</evidence>